<proteinExistence type="predicted"/>
<keyword evidence="3" id="KW-1185">Reference proteome</keyword>
<dbReference type="InterPro" id="IPR049458">
    <property type="entry name" value="EpsG-like"/>
</dbReference>
<feature type="transmembrane region" description="Helical" evidence="1">
    <location>
        <begin position="129"/>
        <end position="156"/>
    </location>
</feature>
<sequence length="385" mass="46156">MIYLIPSIIVILLNSFIYKKYYAKNYYKKAVLFFGSSIFVFISSLRYKTGTDWTAYYDFFNKITNDNYYSFYFEPLFKVFSILIKNINSNFNFYLFCISINFVFLILIIDKILSMTNMYYNKSILFLSVYLYTFSYYMGGIRQQISFFFSTVSLFYLLKNKKILSLIFFIIGFLFHYSAILFLVNYIIYHYTSDKKNTFLTISFKKGVLILIIFFILIYGIFETPIFTLSFGNSNLIKKYIISYRGNSSINSILNYSLRNFILIFERVIILIIIFLVRKNYTCNKISKFFFIMYIFGSIFYIFFMFIARNIAGRGILYFRYADIFFFSTLSEPIAKTFFNKNSIKHQNLSKFISTLILLYLLIRFYVTILVANKIFYYPYKNIVF</sequence>
<dbReference type="OrthoDB" id="949885at2"/>
<dbReference type="KEGG" id="mpz:Marpi_1230"/>
<evidence type="ECO:0000256" key="1">
    <source>
        <dbReference type="SAM" id="Phobius"/>
    </source>
</evidence>
<evidence type="ECO:0008006" key="4">
    <source>
        <dbReference type="Google" id="ProtNLM"/>
    </source>
</evidence>
<feature type="transmembrane region" description="Helical" evidence="1">
    <location>
        <begin position="352"/>
        <end position="372"/>
    </location>
</feature>
<feature type="transmembrane region" description="Helical" evidence="1">
    <location>
        <begin position="208"/>
        <end position="232"/>
    </location>
</feature>
<feature type="transmembrane region" description="Helical" evidence="1">
    <location>
        <begin position="253"/>
        <end position="277"/>
    </location>
</feature>
<dbReference type="STRING" id="443254.Marpi_1230"/>
<reference evidence="2 3" key="1">
    <citation type="journal article" date="2012" name="J. Bacteriol.">
        <title>Complete Genome Sequence of the Thermophilic, Piezophilic, Heterotrophic Bacterium Marinitoga piezophila KA3.</title>
        <authorList>
            <person name="Lucas S."/>
            <person name="Han J."/>
            <person name="Lapidus A."/>
            <person name="Cheng J.F."/>
            <person name="Goodwin L.A."/>
            <person name="Pitluck S."/>
            <person name="Peters L."/>
            <person name="Mikhailova N."/>
            <person name="Teshima H."/>
            <person name="Detter J.C."/>
            <person name="Han C."/>
            <person name="Tapia R."/>
            <person name="Land M."/>
            <person name="Hauser L."/>
            <person name="Kyrpides N.C."/>
            <person name="Ivanova N."/>
            <person name="Pagani I."/>
            <person name="Vannier P."/>
            <person name="Oger P."/>
            <person name="Bartlett D.H."/>
            <person name="Noll K.M."/>
            <person name="Woyke T."/>
            <person name="Jebbar M."/>
        </authorList>
    </citation>
    <scope>NUCLEOTIDE SEQUENCE [LARGE SCALE GENOMIC DNA]</scope>
    <source>
        <strain evidence="3">DSM 14283 / JCM 11233 / KA3</strain>
    </source>
</reference>
<keyword evidence="1" id="KW-0812">Transmembrane</keyword>
<feature type="transmembrane region" description="Helical" evidence="1">
    <location>
        <begin position="91"/>
        <end position="109"/>
    </location>
</feature>
<gene>
    <name evidence="2" type="ordered locus">Marpi_1230</name>
</gene>
<protein>
    <recommendedName>
        <fullName evidence="4">EpsG family protein</fullName>
    </recommendedName>
</protein>
<accession>H2J8F0</accession>
<dbReference type="Pfam" id="PF14897">
    <property type="entry name" value="EpsG"/>
    <property type="match status" value="1"/>
</dbReference>
<dbReference type="eggNOG" id="ENOG5032KNA">
    <property type="taxonomic scope" value="Bacteria"/>
</dbReference>
<dbReference type="RefSeq" id="WP_014296705.1">
    <property type="nucleotide sequence ID" value="NC_016751.1"/>
</dbReference>
<organism evidence="2 3">
    <name type="scientific">Marinitoga piezophila (strain DSM 14283 / JCM 11233 / KA3)</name>
    <dbReference type="NCBI Taxonomy" id="443254"/>
    <lineage>
        <taxon>Bacteria</taxon>
        <taxon>Thermotogati</taxon>
        <taxon>Thermotogota</taxon>
        <taxon>Thermotogae</taxon>
        <taxon>Petrotogales</taxon>
        <taxon>Petrotogaceae</taxon>
        <taxon>Marinitoga</taxon>
    </lineage>
</organism>
<name>H2J8F0_MARPK</name>
<keyword evidence="1" id="KW-1133">Transmembrane helix</keyword>
<reference evidence="3" key="2">
    <citation type="submission" date="2012-01" db="EMBL/GenBank/DDBJ databases">
        <title>Complete sequence of chromosome of Marinitoga piezophila KA3.</title>
        <authorList>
            <person name="Lucas S."/>
            <person name="Han J."/>
            <person name="Lapidus A."/>
            <person name="Cheng J.-F."/>
            <person name="Goodwin L."/>
            <person name="Pitluck S."/>
            <person name="Peters L."/>
            <person name="Mikhailova N."/>
            <person name="Teshima H."/>
            <person name="Detter J.C."/>
            <person name="Han C."/>
            <person name="Tapia R."/>
            <person name="Land M."/>
            <person name="Hauser L."/>
            <person name="Kyrpides N."/>
            <person name="Ivanova N."/>
            <person name="Pagani I."/>
            <person name="Jebbar M."/>
            <person name="Vannier P."/>
            <person name="Oger P."/>
            <person name="Cario A."/>
            <person name="Bartlett D."/>
            <person name="Noll K.M."/>
            <person name="Woyke T."/>
        </authorList>
    </citation>
    <scope>NUCLEOTIDE SEQUENCE [LARGE SCALE GENOMIC DNA]</scope>
    <source>
        <strain evidence="3">DSM 14283 / JCM 11233 / KA3</strain>
    </source>
</reference>
<evidence type="ECO:0000313" key="3">
    <source>
        <dbReference type="Proteomes" id="UP000007161"/>
    </source>
</evidence>
<keyword evidence="1" id="KW-0472">Membrane</keyword>
<feature type="transmembrane region" description="Helical" evidence="1">
    <location>
        <begin position="289"/>
        <end position="308"/>
    </location>
</feature>
<evidence type="ECO:0000313" key="2">
    <source>
        <dbReference type="EMBL" id="AEX85634.1"/>
    </source>
</evidence>
<feature type="transmembrane region" description="Helical" evidence="1">
    <location>
        <begin position="163"/>
        <end position="188"/>
    </location>
</feature>
<dbReference type="HOGENOM" id="CLU_717292_0_0_0"/>
<feature type="transmembrane region" description="Helical" evidence="1">
    <location>
        <begin position="30"/>
        <end position="47"/>
    </location>
</feature>
<dbReference type="Proteomes" id="UP000007161">
    <property type="component" value="Chromosome"/>
</dbReference>
<dbReference type="AlphaFoldDB" id="H2J8F0"/>
<dbReference type="EMBL" id="CP003257">
    <property type="protein sequence ID" value="AEX85634.1"/>
    <property type="molecule type" value="Genomic_DNA"/>
</dbReference>